<reference evidence="1" key="1">
    <citation type="journal article" date="2014" name="Int. J. Syst. Evol. Microbiol.">
        <title>Complete genome of a new Firmicutes species belonging to the dominant human colonic microbiota ('Ruminococcus bicirculans') reveals two chromosomes and a selective capacity to utilize plant glucans.</title>
        <authorList>
            <consortium name="NISC Comparative Sequencing Program"/>
            <person name="Wegmann U."/>
            <person name="Louis P."/>
            <person name="Goesmann A."/>
            <person name="Henrissat B."/>
            <person name="Duncan S.H."/>
            <person name="Flint H.J."/>
        </authorList>
    </citation>
    <scope>NUCLEOTIDE SEQUENCE</scope>
    <source>
        <strain evidence="1">NBRC 103408</strain>
    </source>
</reference>
<dbReference type="InterPro" id="IPR010342">
    <property type="entry name" value="DUF938"/>
</dbReference>
<dbReference type="Proteomes" id="UP001161409">
    <property type="component" value="Unassembled WGS sequence"/>
</dbReference>
<dbReference type="GO" id="GO:0032259">
    <property type="term" value="P:methylation"/>
    <property type="evidence" value="ECO:0007669"/>
    <property type="project" value="UniProtKB-KW"/>
</dbReference>
<dbReference type="PANTHER" id="PTHR20974:SF0">
    <property type="entry name" value="UPF0585 PROTEIN CG18661"/>
    <property type="match status" value="1"/>
</dbReference>
<dbReference type="EMBL" id="BSNF01000001">
    <property type="protein sequence ID" value="GLQ05367.1"/>
    <property type="molecule type" value="Genomic_DNA"/>
</dbReference>
<sequence length="208" mass="22981">MTEDNRIFAPATARNREPILETLKPRLPETGTLLEIASGSGEHAFFMAPQLPHLYWQPSNLDAAQNDSVLAWRDLAGADNLLAPLVLDAAAPVWPVEAASYEHAPIRVIFNANMIHISPWAVCQGLMAGAGRLLDRGGMLFLYGPYKVGGTHTADSNIQFEHWLQAQDPRFGVRDIDAVAAEADRHRLELTESCPMPSNNFLQVFVKR</sequence>
<organism evidence="1 2">
    <name type="scientific">Sneathiella chinensis</name>
    <dbReference type="NCBI Taxonomy" id="349750"/>
    <lineage>
        <taxon>Bacteria</taxon>
        <taxon>Pseudomonadati</taxon>
        <taxon>Pseudomonadota</taxon>
        <taxon>Alphaproteobacteria</taxon>
        <taxon>Sneathiellales</taxon>
        <taxon>Sneathiellaceae</taxon>
        <taxon>Sneathiella</taxon>
    </lineage>
</organism>
<keyword evidence="2" id="KW-1185">Reference proteome</keyword>
<proteinExistence type="predicted"/>
<keyword evidence="1" id="KW-0808">Transferase</keyword>
<dbReference type="RefSeq" id="WP_169559372.1">
    <property type="nucleotide sequence ID" value="NZ_BSNF01000001.1"/>
</dbReference>
<dbReference type="PANTHER" id="PTHR20974">
    <property type="entry name" value="UPF0585 PROTEIN CG18661"/>
    <property type="match status" value="1"/>
</dbReference>
<keyword evidence="1" id="KW-0489">Methyltransferase</keyword>
<evidence type="ECO:0000313" key="2">
    <source>
        <dbReference type="Proteomes" id="UP001161409"/>
    </source>
</evidence>
<evidence type="ECO:0000313" key="1">
    <source>
        <dbReference type="EMBL" id="GLQ05367.1"/>
    </source>
</evidence>
<name>A0ABQ5U1Z2_9PROT</name>
<dbReference type="Pfam" id="PF06080">
    <property type="entry name" value="DUF938"/>
    <property type="match status" value="1"/>
</dbReference>
<dbReference type="SUPFAM" id="SSF53335">
    <property type="entry name" value="S-adenosyl-L-methionine-dependent methyltransferases"/>
    <property type="match status" value="1"/>
</dbReference>
<accession>A0ABQ5U1Z2</accession>
<gene>
    <name evidence="1" type="ORF">GCM10007924_05880</name>
</gene>
<dbReference type="Gene3D" id="3.40.50.150">
    <property type="entry name" value="Vaccinia Virus protein VP39"/>
    <property type="match status" value="1"/>
</dbReference>
<dbReference type="InterPro" id="IPR029063">
    <property type="entry name" value="SAM-dependent_MTases_sf"/>
</dbReference>
<protein>
    <submittedName>
        <fullName evidence="1">SAM-dependent methyltransferase</fullName>
    </submittedName>
</protein>
<dbReference type="GO" id="GO:0008168">
    <property type="term" value="F:methyltransferase activity"/>
    <property type="evidence" value="ECO:0007669"/>
    <property type="project" value="UniProtKB-KW"/>
</dbReference>
<reference evidence="1" key="2">
    <citation type="submission" date="2023-01" db="EMBL/GenBank/DDBJ databases">
        <title>Draft genome sequence of Sneathiella chinensis strain NBRC 103408.</title>
        <authorList>
            <person name="Sun Q."/>
            <person name="Mori K."/>
        </authorList>
    </citation>
    <scope>NUCLEOTIDE SEQUENCE</scope>
    <source>
        <strain evidence="1">NBRC 103408</strain>
    </source>
</reference>
<comment type="caution">
    <text evidence="1">The sequence shown here is derived from an EMBL/GenBank/DDBJ whole genome shotgun (WGS) entry which is preliminary data.</text>
</comment>